<evidence type="ECO:0000313" key="2">
    <source>
        <dbReference type="Proteomes" id="UP001165960"/>
    </source>
</evidence>
<sequence>MDGARRVRFLHKKALKLLASHEGLGYASVGKRRVIRLGCSQGPTGVGMILSLAMANNKKSNWLCTLDSHCWAGWMYSPFYTSSETHPINDLPPHHSQN</sequence>
<gene>
    <name evidence="1" type="ORF">DSO57_1035579</name>
</gene>
<evidence type="ECO:0000313" key="1">
    <source>
        <dbReference type="EMBL" id="KAJ9083345.1"/>
    </source>
</evidence>
<dbReference type="EMBL" id="QTSX02001028">
    <property type="protein sequence ID" value="KAJ9083345.1"/>
    <property type="molecule type" value="Genomic_DNA"/>
</dbReference>
<comment type="caution">
    <text evidence="1">The sequence shown here is derived from an EMBL/GenBank/DDBJ whole genome shotgun (WGS) entry which is preliminary data.</text>
</comment>
<organism evidence="1 2">
    <name type="scientific">Entomophthora muscae</name>
    <dbReference type="NCBI Taxonomy" id="34485"/>
    <lineage>
        <taxon>Eukaryota</taxon>
        <taxon>Fungi</taxon>
        <taxon>Fungi incertae sedis</taxon>
        <taxon>Zoopagomycota</taxon>
        <taxon>Entomophthoromycotina</taxon>
        <taxon>Entomophthoromycetes</taxon>
        <taxon>Entomophthorales</taxon>
        <taxon>Entomophthoraceae</taxon>
        <taxon>Entomophthora</taxon>
    </lineage>
</organism>
<protein>
    <submittedName>
        <fullName evidence="1">Uncharacterized protein</fullName>
    </submittedName>
</protein>
<proteinExistence type="predicted"/>
<reference evidence="1" key="1">
    <citation type="submission" date="2022-04" db="EMBL/GenBank/DDBJ databases">
        <title>Genome of the entomopathogenic fungus Entomophthora muscae.</title>
        <authorList>
            <person name="Elya C."/>
            <person name="Lovett B.R."/>
            <person name="Lee E."/>
            <person name="Macias A.M."/>
            <person name="Hajek A.E."/>
            <person name="De Bivort B.L."/>
            <person name="Kasson M.T."/>
            <person name="De Fine Licht H.H."/>
            <person name="Stajich J.E."/>
        </authorList>
    </citation>
    <scope>NUCLEOTIDE SEQUENCE</scope>
    <source>
        <strain evidence="1">Berkeley</strain>
    </source>
</reference>
<keyword evidence="2" id="KW-1185">Reference proteome</keyword>
<dbReference type="Proteomes" id="UP001165960">
    <property type="component" value="Unassembled WGS sequence"/>
</dbReference>
<name>A0ACC2U935_9FUNG</name>
<accession>A0ACC2U935</accession>